<protein>
    <submittedName>
        <fullName evidence="1">Uncharacterized protein</fullName>
    </submittedName>
</protein>
<proteinExistence type="predicted"/>
<organism evidence="1">
    <name type="scientific">marine sediment metagenome</name>
    <dbReference type="NCBI Taxonomy" id="412755"/>
    <lineage>
        <taxon>unclassified sequences</taxon>
        <taxon>metagenomes</taxon>
        <taxon>ecological metagenomes</taxon>
    </lineage>
</organism>
<accession>A0A0F8XEW4</accession>
<reference evidence="1" key="1">
    <citation type="journal article" date="2015" name="Nature">
        <title>Complex archaea that bridge the gap between prokaryotes and eukaryotes.</title>
        <authorList>
            <person name="Spang A."/>
            <person name="Saw J.H."/>
            <person name="Jorgensen S.L."/>
            <person name="Zaremba-Niedzwiedzka K."/>
            <person name="Martijn J."/>
            <person name="Lind A.E."/>
            <person name="van Eijk R."/>
            <person name="Schleper C."/>
            <person name="Guy L."/>
            <person name="Ettema T.J."/>
        </authorList>
    </citation>
    <scope>NUCLEOTIDE SEQUENCE</scope>
</reference>
<feature type="non-terminal residue" evidence="1">
    <location>
        <position position="1"/>
    </location>
</feature>
<dbReference type="EMBL" id="LAZR01059645">
    <property type="protein sequence ID" value="KKK67378.1"/>
    <property type="molecule type" value="Genomic_DNA"/>
</dbReference>
<dbReference type="AlphaFoldDB" id="A0A0F8XEW4"/>
<gene>
    <name evidence="1" type="ORF">LCGC14_2954660</name>
</gene>
<sequence>RVANPYTSVFWSVDIQREEDLALIPQRPEGFQGRLNLRLRTSTEFLEQVKDVGSQWPGVQIVPISHDSIVPRAQIDPKDAPLKVLEKHIDSEDTADLDKVRLKELGKEAFA</sequence>
<comment type="caution">
    <text evidence="1">The sequence shown here is derived from an EMBL/GenBank/DDBJ whole genome shotgun (WGS) entry which is preliminary data.</text>
</comment>
<name>A0A0F8XEW4_9ZZZZ</name>
<evidence type="ECO:0000313" key="1">
    <source>
        <dbReference type="EMBL" id="KKK67378.1"/>
    </source>
</evidence>